<dbReference type="EMBL" id="FOOU01000015">
    <property type="protein sequence ID" value="SFG84497.1"/>
    <property type="molecule type" value="Genomic_DNA"/>
</dbReference>
<keyword evidence="1" id="KW-0732">Signal</keyword>
<reference evidence="4" key="1">
    <citation type="submission" date="2016-10" db="EMBL/GenBank/DDBJ databases">
        <authorList>
            <person name="Varghese N."/>
            <person name="Submissions S."/>
        </authorList>
    </citation>
    <scope>NUCLEOTIDE SEQUENCE [LARGE SCALE GENOMIC DNA]</scope>
    <source>
        <strain evidence="4">CGMCC 1.10971</strain>
    </source>
</reference>
<feature type="signal peptide" evidence="1">
    <location>
        <begin position="1"/>
        <end position="22"/>
    </location>
</feature>
<gene>
    <name evidence="3" type="ORF">SAMN05216175_11573</name>
</gene>
<sequence>MKKRLTLISLTLALLIILASLAAFTSPPAHRVFINANIITADAENQIAEAVSIRGEIIEAVGNNQQISRLISADTQITDLQGKTLLPGFIDAHSHFPTSGLTAISADISPPPMGNVDNITQLLARLRQQADITPAGKWVVGFGYDDSSLEEQRHPTRQELDSISNQHPIYLWHSSGHMGIANSMALDKVGIRQNSTAPVGGIIGKDPNTGKLNGLLQEKSALSLSTLLNDFSLLDYYKIFQQARDEYVQNGITTAQSGGVGLKLTQALYWASELRLLPFRIVVFPRHEGLGQQLLKGEYTQADFNTEQFHLGPVKIVADGSVQGRTAFLTKAFYTNPSTALSYRGFPAFEQPILTDLVNRYHKAGFQLAIHGNGDAAIDNILTAFADAQSDFPVSDPRFILIHAQMARQDQLERMQSLGITPSFFPTHTFFWGDQHLAKLMGPQRAAMMSPTGSATKLGLRFSVHTDAPVTPINPLQLLWSTVNRESMSGAMIGSDQRISVMQAIRAMTIDAAWQVFQEKNRGSIEVGKFADLVILSGDPLESPRNIRQLEVLETIVAGVSVYQAKTKQTRR</sequence>
<dbReference type="InterPro" id="IPR032466">
    <property type="entry name" value="Metal_Hydrolase"/>
</dbReference>
<dbReference type="Gene3D" id="3.10.310.70">
    <property type="match status" value="1"/>
</dbReference>
<dbReference type="Gene3D" id="2.30.40.10">
    <property type="entry name" value="Urease, subunit C, domain 1"/>
    <property type="match status" value="1"/>
</dbReference>
<organism evidence="3 4">
    <name type="scientific">Neptunomonas qingdaonensis</name>
    <dbReference type="NCBI Taxonomy" id="1045558"/>
    <lineage>
        <taxon>Bacteria</taxon>
        <taxon>Pseudomonadati</taxon>
        <taxon>Pseudomonadota</taxon>
        <taxon>Gammaproteobacteria</taxon>
        <taxon>Oceanospirillales</taxon>
        <taxon>Oceanospirillaceae</taxon>
        <taxon>Neptunomonas</taxon>
    </lineage>
</organism>
<dbReference type="Gene3D" id="3.20.20.140">
    <property type="entry name" value="Metal-dependent hydrolases"/>
    <property type="match status" value="1"/>
</dbReference>
<dbReference type="GO" id="GO:0016810">
    <property type="term" value="F:hydrolase activity, acting on carbon-nitrogen (but not peptide) bonds"/>
    <property type="evidence" value="ECO:0007669"/>
    <property type="project" value="InterPro"/>
</dbReference>
<name>A0A1I2V8H5_9GAMM</name>
<evidence type="ECO:0000313" key="3">
    <source>
        <dbReference type="EMBL" id="SFG84497.1"/>
    </source>
</evidence>
<dbReference type="STRING" id="1045558.SAMN05216175_11573"/>
<feature type="domain" description="Amidohydrolase 3" evidence="2">
    <location>
        <begin position="76"/>
        <end position="563"/>
    </location>
</feature>
<dbReference type="AlphaFoldDB" id="A0A1I2V8H5"/>
<dbReference type="SUPFAM" id="SSF51556">
    <property type="entry name" value="Metallo-dependent hydrolases"/>
    <property type="match status" value="1"/>
</dbReference>
<evidence type="ECO:0000259" key="2">
    <source>
        <dbReference type="Pfam" id="PF07969"/>
    </source>
</evidence>
<protein>
    <recommendedName>
        <fullName evidence="2">Amidohydrolase 3 domain-containing protein</fullName>
    </recommendedName>
</protein>
<dbReference type="InterPro" id="IPR033932">
    <property type="entry name" value="YtcJ-like"/>
</dbReference>
<evidence type="ECO:0000313" key="4">
    <source>
        <dbReference type="Proteomes" id="UP000198623"/>
    </source>
</evidence>
<dbReference type="CDD" id="cd01300">
    <property type="entry name" value="YtcJ_like"/>
    <property type="match status" value="1"/>
</dbReference>
<dbReference type="InterPro" id="IPR011059">
    <property type="entry name" value="Metal-dep_hydrolase_composite"/>
</dbReference>
<dbReference type="InterPro" id="IPR013108">
    <property type="entry name" value="Amidohydro_3"/>
</dbReference>
<accession>A0A1I2V8H5</accession>
<keyword evidence="4" id="KW-1185">Reference proteome</keyword>
<feature type="chain" id="PRO_5011635571" description="Amidohydrolase 3 domain-containing protein" evidence="1">
    <location>
        <begin position="23"/>
        <end position="572"/>
    </location>
</feature>
<dbReference type="Pfam" id="PF07969">
    <property type="entry name" value="Amidohydro_3"/>
    <property type="match status" value="1"/>
</dbReference>
<dbReference type="RefSeq" id="WP_090729892.1">
    <property type="nucleotide sequence ID" value="NZ_FOOU01000015.1"/>
</dbReference>
<dbReference type="Proteomes" id="UP000198623">
    <property type="component" value="Unassembled WGS sequence"/>
</dbReference>
<dbReference type="OrthoDB" id="9031471at2"/>
<dbReference type="SUPFAM" id="SSF51338">
    <property type="entry name" value="Composite domain of metallo-dependent hydrolases"/>
    <property type="match status" value="1"/>
</dbReference>
<proteinExistence type="predicted"/>
<evidence type="ECO:0000256" key="1">
    <source>
        <dbReference type="SAM" id="SignalP"/>
    </source>
</evidence>
<dbReference type="PANTHER" id="PTHR22642">
    <property type="entry name" value="IMIDAZOLONEPROPIONASE"/>
    <property type="match status" value="1"/>
</dbReference>
<dbReference type="PANTHER" id="PTHR22642:SF2">
    <property type="entry name" value="PROTEIN LONG AFTER FAR-RED 3"/>
    <property type="match status" value="1"/>
</dbReference>